<dbReference type="Proteomes" id="UP000076738">
    <property type="component" value="Unassembled WGS sequence"/>
</dbReference>
<keyword evidence="5 12" id="KW-0812">Transmembrane</keyword>
<keyword evidence="6" id="KW-0256">Endoplasmic reticulum</keyword>
<evidence type="ECO:0000256" key="2">
    <source>
        <dbReference type="ARBA" id="ARBA00010604"/>
    </source>
</evidence>
<feature type="compositionally biased region" description="Low complexity" evidence="11">
    <location>
        <begin position="234"/>
        <end position="243"/>
    </location>
</feature>
<evidence type="ECO:0000313" key="14">
    <source>
        <dbReference type="Proteomes" id="UP000076738"/>
    </source>
</evidence>
<dbReference type="GO" id="GO:0005789">
    <property type="term" value="C:endoplasmic reticulum membrane"/>
    <property type="evidence" value="ECO:0007669"/>
    <property type="project" value="UniProtKB-SubCell"/>
</dbReference>
<gene>
    <name evidence="13" type="ORF">CALVIDRAFT_538178</name>
</gene>
<feature type="region of interest" description="Disordered" evidence="11">
    <location>
        <begin position="222"/>
        <end position="284"/>
    </location>
</feature>
<keyword evidence="7" id="KW-0653">Protein transport</keyword>
<evidence type="ECO:0000313" key="13">
    <source>
        <dbReference type="EMBL" id="KZO95401.1"/>
    </source>
</evidence>
<keyword evidence="8 12" id="KW-1133">Transmembrane helix</keyword>
<organism evidence="13 14">
    <name type="scientific">Calocera viscosa (strain TUFC12733)</name>
    <dbReference type="NCBI Taxonomy" id="1330018"/>
    <lineage>
        <taxon>Eukaryota</taxon>
        <taxon>Fungi</taxon>
        <taxon>Dikarya</taxon>
        <taxon>Basidiomycota</taxon>
        <taxon>Agaricomycotina</taxon>
        <taxon>Dacrymycetes</taxon>
        <taxon>Dacrymycetales</taxon>
        <taxon>Dacrymycetaceae</taxon>
        <taxon>Calocera</taxon>
    </lineage>
</organism>
<feature type="transmembrane region" description="Helical" evidence="12">
    <location>
        <begin position="156"/>
        <end position="189"/>
    </location>
</feature>
<dbReference type="AlphaFoldDB" id="A0A167L756"/>
<evidence type="ECO:0000256" key="5">
    <source>
        <dbReference type="ARBA" id="ARBA00022692"/>
    </source>
</evidence>
<dbReference type="InterPro" id="IPR004728">
    <property type="entry name" value="Sec62"/>
</dbReference>
<dbReference type="InterPro" id="IPR011553">
    <property type="entry name" value="Sec62_asco"/>
</dbReference>
<keyword evidence="10 12" id="KW-0472">Membrane</keyword>
<keyword evidence="9" id="KW-0811">Translocation</keyword>
<evidence type="ECO:0000256" key="9">
    <source>
        <dbReference type="ARBA" id="ARBA00023010"/>
    </source>
</evidence>
<keyword evidence="14" id="KW-1185">Reference proteome</keyword>
<accession>A0A167L756</accession>
<evidence type="ECO:0000256" key="4">
    <source>
        <dbReference type="ARBA" id="ARBA00022448"/>
    </source>
</evidence>
<dbReference type="GO" id="GO:0031204">
    <property type="term" value="P:post-translational protein targeting to membrane, translocation"/>
    <property type="evidence" value="ECO:0007669"/>
    <property type="project" value="TreeGrafter"/>
</dbReference>
<dbReference type="OrthoDB" id="200187at2759"/>
<dbReference type="PANTHER" id="PTHR12443:SF9">
    <property type="entry name" value="TRANSLOCATION PROTEIN SEC62"/>
    <property type="match status" value="1"/>
</dbReference>
<evidence type="ECO:0000256" key="12">
    <source>
        <dbReference type="SAM" id="Phobius"/>
    </source>
</evidence>
<sequence length="284" mass="31001">MSSFAANQATAPAEHKTVANWLRSKSGQKVRVGVLDGQRKDYFKGSAAVKALLSPAYAKLKKVPKVTSETEAVQLLSQLNAKGFFLRVQRGDKVTSTKKSPRTLQVIRQQAFLPPDYYVWLLEGSPLMIYLGALGMVAVIFAGVLYPLWPLSMRIGAYYLSMGLLGLLGLFFAMTIVRLILYVVTWLVLSPGLWIFPQLFADVGFFESFVPLYEWDYPKKKKSKKSKKGDKADAPPAAAKGKAPAPPTPATPMSSVLPGMAPPPTPSFGGTQQAFIEEIPDDAS</sequence>
<evidence type="ECO:0000256" key="7">
    <source>
        <dbReference type="ARBA" id="ARBA00022927"/>
    </source>
</evidence>
<dbReference type="EMBL" id="KV417289">
    <property type="protein sequence ID" value="KZO95401.1"/>
    <property type="molecule type" value="Genomic_DNA"/>
</dbReference>
<keyword evidence="4" id="KW-0813">Transport</keyword>
<evidence type="ECO:0000256" key="3">
    <source>
        <dbReference type="ARBA" id="ARBA00021257"/>
    </source>
</evidence>
<evidence type="ECO:0000256" key="1">
    <source>
        <dbReference type="ARBA" id="ARBA00004477"/>
    </source>
</evidence>
<comment type="similarity">
    <text evidence="2">Belongs to the SEC62 family.</text>
</comment>
<evidence type="ECO:0000256" key="6">
    <source>
        <dbReference type="ARBA" id="ARBA00022824"/>
    </source>
</evidence>
<protein>
    <recommendedName>
        <fullName evidence="3">Translocation protein SEC62</fullName>
    </recommendedName>
</protein>
<dbReference type="Pfam" id="PF03839">
    <property type="entry name" value="Sec62"/>
    <property type="match status" value="1"/>
</dbReference>
<feature type="transmembrane region" description="Helical" evidence="12">
    <location>
        <begin position="127"/>
        <end position="149"/>
    </location>
</feature>
<dbReference type="PANTHER" id="PTHR12443">
    <property type="entry name" value="TRANSLOCATION PROTEIN SEC62"/>
    <property type="match status" value="1"/>
</dbReference>
<dbReference type="STRING" id="1330018.A0A167L756"/>
<dbReference type="NCBIfam" id="TIGR00869">
    <property type="entry name" value="sec62"/>
    <property type="match status" value="1"/>
</dbReference>
<reference evidence="13 14" key="1">
    <citation type="journal article" date="2016" name="Mol. Biol. Evol.">
        <title>Comparative Genomics of Early-Diverging Mushroom-Forming Fungi Provides Insights into the Origins of Lignocellulose Decay Capabilities.</title>
        <authorList>
            <person name="Nagy L.G."/>
            <person name="Riley R."/>
            <person name="Tritt A."/>
            <person name="Adam C."/>
            <person name="Daum C."/>
            <person name="Floudas D."/>
            <person name="Sun H."/>
            <person name="Yadav J.S."/>
            <person name="Pangilinan J."/>
            <person name="Larsson K.H."/>
            <person name="Matsuura K."/>
            <person name="Barry K."/>
            <person name="Labutti K."/>
            <person name="Kuo R."/>
            <person name="Ohm R.A."/>
            <person name="Bhattacharya S.S."/>
            <person name="Shirouzu T."/>
            <person name="Yoshinaga Y."/>
            <person name="Martin F.M."/>
            <person name="Grigoriev I.V."/>
            <person name="Hibbett D.S."/>
        </authorList>
    </citation>
    <scope>NUCLEOTIDE SEQUENCE [LARGE SCALE GENOMIC DNA]</scope>
    <source>
        <strain evidence="13 14">TUFC12733</strain>
    </source>
</reference>
<evidence type="ECO:0000256" key="10">
    <source>
        <dbReference type="ARBA" id="ARBA00023136"/>
    </source>
</evidence>
<name>A0A167L756_CALVF</name>
<proteinExistence type="inferred from homology"/>
<evidence type="ECO:0000256" key="8">
    <source>
        <dbReference type="ARBA" id="ARBA00022989"/>
    </source>
</evidence>
<evidence type="ECO:0000256" key="11">
    <source>
        <dbReference type="SAM" id="MobiDB-lite"/>
    </source>
</evidence>
<comment type="subcellular location">
    <subcellularLocation>
        <location evidence="1">Endoplasmic reticulum membrane</location>
        <topology evidence="1">Multi-pass membrane protein</topology>
    </subcellularLocation>
</comment>